<keyword evidence="2" id="KW-1185">Reference proteome</keyword>
<sequence length="500" mass="57319">MSWFASIRLLLSGNSSKPKPSPTTEKETTLILEARYASNPFLNLSDTIISRIFTYHMYNSSILGQPAEQTLAGVCVHWRQLMLKCPEFWTNIPVSCLVSHPAERITTYLNRAQGLAVELHLDLTADDRRRVLLPLIQKNGHRWRSLHLQCSSSQAQNLLITSRDFYLADFPYLEHLSIICLETLDEESLEDIGDNRRPRTELLFDNGRRAPRLQSLRIQDLGLLQFRPPCHHITTLHLEQHISGDMKPLYLSTFPRLVHLSLYGDFLFKPAELDLPRLLSLRSSDNQRLGNLLDVLHAPCLESLVLKNVRETHIKGYGYGLSSDPEHCRFPALRHVILSNVGLWGSRLRALLVDILSATRLDFVNYPADELLRLLSGDDVGEGPVLLPFLETLTVHQFYRASNPSGLLSHLLETRRYYPLTHLRVHRGVPLLEQSWGTETTRWEHLPPWPPGQSYSDLHDPFMALSSRVMIDPPHIVHITILPAEKKSRWASLKQRFLLR</sequence>
<organism evidence="1 2">
    <name type="scientific">Paramarasmius palmivorus</name>
    <dbReference type="NCBI Taxonomy" id="297713"/>
    <lineage>
        <taxon>Eukaryota</taxon>
        <taxon>Fungi</taxon>
        <taxon>Dikarya</taxon>
        <taxon>Basidiomycota</taxon>
        <taxon>Agaricomycotina</taxon>
        <taxon>Agaricomycetes</taxon>
        <taxon>Agaricomycetidae</taxon>
        <taxon>Agaricales</taxon>
        <taxon>Marasmiineae</taxon>
        <taxon>Marasmiaceae</taxon>
        <taxon>Paramarasmius</taxon>
    </lineage>
</organism>
<proteinExistence type="predicted"/>
<evidence type="ECO:0000313" key="2">
    <source>
        <dbReference type="Proteomes" id="UP001383192"/>
    </source>
</evidence>
<gene>
    <name evidence="1" type="ORF">VNI00_011982</name>
</gene>
<dbReference type="EMBL" id="JAYKXP010000054">
    <property type="protein sequence ID" value="KAK7035215.1"/>
    <property type="molecule type" value="Genomic_DNA"/>
</dbReference>
<evidence type="ECO:0000313" key="1">
    <source>
        <dbReference type="EMBL" id="KAK7035215.1"/>
    </source>
</evidence>
<comment type="caution">
    <text evidence="1">The sequence shown here is derived from an EMBL/GenBank/DDBJ whole genome shotgun (WGS) entry which is preliminary data.</text>
</comment>
<evidence type="ECO:0008006" key="3">
    <source>
        <dbReference type="Google" id="ProtNLM"/>
    </source>
</evidence>
<dbReference type="SUPFAM" id="SSF52047">
    <property type="entry name" value="RNI-like"/>
    <property type="match status" value="1"/>
</dbReference>
<name>A0AAW0CBS3_9AGAR</name>
<dbReference type="AlphaFoldDB" id="A0AAW0CBS3"/>
<reference evidence="1 2" key="1">
    <citation type="submission" date="2024-01" db="EMBL/GenBank/DDBJ databases">
        <title>A draft genome for a cacao thread blight-causing isolate of Paramarasmius palmivorus.</title>
        <authorList>
            <person name="Baruah I.K."/>
            <person name="Bukari Y."/>
            <person name="Amoako-Attah I."/>
            <person name="Meinhardt L.W."/>
            <person name="Bailey B.A."/>
            <person name="Cohen S.P."/>
        </authorList>
    </citation>
    <scope>NUCLEOTIDE SEQUENCE [LARGE SCALE GENOMIC DNA]</scope>
    <source>
        <strain evidence="1 2">GH-12</strain>
    </source>
</reference>
<accession>A0AAW0CBS3</accession>
<dbReference type="Proteomes" id="UP001383192">
    <property type="component" value="Unassembled WGS sequence"/>
</dbReference>
<protein>
    <recommendedName>
        <fullName evidence="3">F-box domain-containing protein</fullName>
    </recommendedName>
</protein>